<accession>A0AAX2DDH0</accession>
<gene>
    <name evidence="3" type="ORF">SAMN05216476_3309</name>
</gene>
<dbReference type="GeneID" id="76213416"/>
<dbReference type="Gene3D" id="3.40.50.720">
    <property type="entry name" value="NAD(P)-binding Rossmann-like Domain"/>
    <property type="match status" value="1"/>
</dbReference>
<dbReference type="GO" id="GO:0016491">
    <property type="term" value="F:oxidoreductase activity"/>
    <property type="evidence" value="ECO:0007669"/>
    <property type="project" value="UniProtKB-KW"/>
</dbReference>
<evidence type="ECO:0000256" key="2">
    <source>
        <dbReference type="ARBA" id="ARBA00023002"/>
    </source>
</evidence>
<evidence type="ECO:0000313" key="4">
    <source>
        <dbReference type="Proteomes" id="UP000183772"/>
    </source>
</evidence>
<keyword evidence="4" id="KW-1185">Reference proteome</keyword>
<dbReference type="InterPro" id="IPR002347">
    <property type="entry name" value="SDR_fam"/>
</dbReference>
<dbReference type="FunFam" id="3.40.50.720:FF:000084">
    <property type="entry name" value="Short-chain dehydrogenase reductase"/>
    <property type="match status" value="1"/>
</dbReference>
<dbReference type="CDD" id="cd05233">
    <property type="entry name" value="SDR_c"/>
    <property type="match status" value="1"/>
</dbReference>
<protein>
    <submittedName>
        <fullName evidence="3">NAD(P)-dependent dehydrogenase, short-chain alcohol dehydrogenase family</fullName>
    </submittedName>
</protein>
<dbReference type="InterPro" id="IPR036291">
    <property type="entry name" value="NAD(P)-bd_dom_sf"/>
</dbReference>
<dbReference type="Pfam" id="PF13561">
    <property type="entry name" value="adh_short_C2"/>
    <property type="match status" value="1"/>
</dbReference>
<name>A0AAX2DDH0_9PSED</name>
<keyword evidence="2" id="KW-0560">Oxidoreductase</keyword>
<dbReference type="PANTHER" id="PTHR24321:SF8">
    <property type="entry name" value="ESTRADIOL 17-BETA-DEHYDROGENASE 8-RELATED"/>
    <property type="match status" value="1"/>
</dbReference>
<dbReference type="EMBL" id="LT629790">
    <property type="protein sequence ID" value="SDU57739.1"/>
    <property type="molecule type" value="Genomic_DNA"/>
</dbReference>
<dbReference type="AlphaFoldDB" id="A0AAX2DDH0"/>
<evidence type="ECO:0000256" key="1">
    <source>
        <dbReference type="ARBA" id="ARBA00006484"/>
    </source>
</evidence>
<reference evidence="3 4" key="1">
    <citation type="submission" date="2016-10" db="EMBL/GenBank/DDBJ databases">
        <authorList>
            <person name="Varghese N."/>
            <person name="Submissions S."/>
        </authorList>
    </citation>
    <scope>NUCLEOTIDE SEQUENCE [LARGE SCALE GENOMIC DNA]</scope>
    <source>
        <strain evidence="3 4">DSM 16733</strain>
    </source>
</reference>
<proteinExistence type="inferred from homology"/>
<dbReference type="SUPFAM" id="SSF51735">
    <property type="entry name" value="NAD(P)-binding Rossmann-fold domains"/>
    <property type="match status" value="1"/>
</dbReference>
<dbReference type="PANTHER" id="PTHR24321">
    <property type="entry name" value="DEHYDROGENASES, SHORT CHAIN"/>
    <property type="match status" value="1"/>
</dbReference>
<dbReference type="Proteomes" id="UP000183772">
    <property type="component" value="Chromosome I"/>
</dbReference>
<dbReference type="PROSITE" id="PS00061">
    <property type="entry name" value="ADH_SHORT"/>
    <property type="match status" value="1"/>
</dbReference>
<comment type="similarity">
    <text evidence="1">Belongs to the short-chain dehydrogenases/reductases (SDR) family.</text>
</comment>
<organism evidence="3 4">
    <name type="scientific">Pseudomonas mediterranea</name>
    <dbReference type="NCBI Taxonomy" id="183795"/>
    <lineage>
        <taxon>Bacteria</taxon>
        <taxon>Pseudomonadati</taxon>
        <taxon>Pseudomonadota</taxon>
        <taxon>Gammaproteobacteria</taxon>
        <taxon>Pseudomonadales</taxon>
        <taxon>Pseudomonadaceae</taxon>
        <taxon>Pseudomonas</taxon>
    </lineage>
</organism>
<dbReference type="InterPro" id="IPR020904">
    <property type="entry name" value="Sc_DH/Rdtase_CS"/>
</dbReference>
<evidence type="ECO:0000313" key="3">
    <source>
        <dbReference type="EMBL" id="SDU57739.1"/>
    </source>
</evidence>
<dbReference type="RefSeq" id="WP_162843602.1">
    <property type="nucleotide sequence ID" value="NZ_CAKKMJ010000006.1"/>
</dbReference>
<sequence>MSNFIAAVVVTGAGSGIGQATAAEFARQGYYVVGCDVSGAGLAGTATLIGAEKFQGQVVDVRDEAQVRNAFELVAKQGIPLHAVAACAGVARTGLVHDLEQEEWDFTLGINLTGVWLTAKYAMPIFLEQRKGAFVAVGSDASVRGASGYAAYCASKHGVLGLVRCLALDYGSYGIRSNLVCPGFVQTPMMDSLFAEAEDSVAEMQAYAKEVPLGRFALPSEVAKAIFHLASDEASYTNGALYSIDGGATAGHFG</sequence>
<dbReference type="PRINTS" id="PR00081">
    <property type="entry name" value="GDHRDH"/>
</dbReference>